<dbReference type="Pfam" id="PF00378">
    <property type="entry name" value="ECH_1"/>
    <property type="match status" value="1"/>
</dbReference>
<accession>A0A485LZK6</accession>
<reference evidence="2" key="1">
    <citation type="submission" date="2019-03" db="EMBL/GenBank/DDBJ databases">
        <authorList>
            <person name="Hao L."/>
        </authorList>
    </citation>
    <scope>NUCLEOTIDE SEQUENCE</scope>
</reference>
<dbReference type="EC" id="4.2.1.17" evidence="2"/>
<dbReference type="CDD" id="cd06558">
    <property type="entry name" value="crotonase-like"/>
    <property type="match status" value="1"/>
</dbReference>
<evidence type="ECO:0000256" key="1">
    <source>
        <dbReference type="ARBA" id="ARBA00005254"/>
    </source>
</evidence>
<dbReference type="PROSITE" id="PS00166">
    <property type="entry name" value="ENOYL_COA_HYDRATASE"/>
    <property type="match status" value="1"/>
</dbReference>
<dbReference type="GO" id="GO:0004300">
    <property type="term" value="F:enoyl-CoA hydratase activity"/>
    <property type="evidence" value="ECO:0007669"/>
    <property type="project" value="UniProtKB-EC"/>
</dbReference>
<dbReference type="EMBL" id="CAADRM010000089">
    <property type="protein sequence ID" value="VFU14309.1"/>
    <property type="molecule type" value="Genomic_DNA"/>
</dbReference>
<evidence type="ECO:0000313" key="2">
    <source>
        <dbReference type="EMBL" id="VFU14309.1"/>
    </source>
</evidence>
<dbReference type="AlphaFoldDB" id="A0A485LZK6"/>
<dbReference type="Gene3D" id="3.90.226.10">
    <property type="entry name" value="2-enoyl-CoA Hydratase, Chain A, domain 1"/>
    <property type="match status" value="1"/>
</dbReference>
<dbReference type="SUPFAM" id="SSF52096">
    <property type="entry name" value="ClpP/crotonase"/>
    <property type="match status" value="1"/>
</dbReference>
<name>A0A485LZK6_9ZZZZ</name>
<dbReference type="InterPro" id="IPR001753">
    <property type="entry name" value="Enoyl-CoA_hydra/iso"/>
</dbReference>
<comment type="similarity">
    <text evidence="1">Belongs to the enoyl-CoA hydratase/isomerase family.</text>
</comment>
<dbReference type="InterPro" id="IPR029045">
    <property type="entry name" value="ClpP/crotonase-like_dom_sf"/>
</dbReference>
<proteinExistence type="inferred from homology"/>
<sequence>MLNVRNEEGIIIAEFDHGKVNSITGETLKKLREVVRSANEDDSIRGIILTGAGKTFSGGFDLPMFLGFKTIEEIVDFFEEEEEILIELFMCRKPVVSAINGHAIAGGLIVAMASDYRIAKNHPKINLGMSEIKIGLPLSLAQAEIMRFGFDSDRKYRDMMYFGRMMKVDQAKEFGIVDEIVEEADLMPRAKQIVSEWIDKPGRAFIKLKEGLKKPAADRIRQRLAAEDWRGTLKCFFDKDVRGALEFVLSMM</sequence>
<dbReference type="PANTHER" id="PTHR11941:SF54">
    <property type="entry name" value="ENOYL-COA HYDRATASE, MITOCHONDRIAL"/>
    <property type="match status" value="1"/>
</dbReference>
<organism evidence="2">
    <name type="scientific">anaerobic digester metagenome</name>
    <dbReference type="NCBI Taxonomy" id="1263854"/>
    <lineage>
        <taxon>unclassified sequences</taxon>
        <taxon>metagenomes</taxon>
        <taxon>ecological metagenomes</taxon>
    </lineage>
</organism>
<protein>
    <submittedName>
        <fullName evidence="2">Putative enoyl-CoA hydratase echA17</fullName>
        <ecNumber evidence="2">4.2.1.17</ecNumber>
    </submittedName>
</protein>
<gene>
    <name evidence="2" type="ORF">SCFA_270074</name>
</gene>
<dbReference type="InterPro" id="IPR018376">
    <property type="entry name" value="Enoyl-CoA_hyd/isom_CS"/>
</dbReference>
<keyword evidence="2" id="KW-0456">Lyase</keyword>
<dbReference type="PANTHER" id="PTHR11941">
    <property type="entry name" value="ENOYL-COA HYDRATASE-RELATED"/>
    <property type="match status" value="1"/>
</dbReference>
<dbReference type="GO" id="GO:0006635">
    <property type="term" value="P:fatty acid beta-oxidation"/>
    <property type="evidence" value="ECO:0007669"/>
    <property type="project" value="TreeGrafter"/>
</dbReference>